<organism evidence="9 10">
    <name type="scientific">Bugula neritina</name>
    <name type="common">Brown bryozoan</name>
    <name type="synonym">Sertularia neritina</name>
    <dbReference type="NCBI Taxonomy" id="10212"/>
    <lineage>
        <taxon>Eukaryota</taxon>
        <taxon>Metazoa</taxon>
        <taxon>Spiralia</taxon>
        <taxon>Lophotrochozoa</taxon>
        <taxon>Bryozoa</taxon>
        <taxon>Gymnolaemata</taxon>
        <taxon>Cheilostomatida</taxon>
        <taxon>Flustrina</taxon>
        <taxon>Buguloidea</taxon>
        <taxon>Bugulidae</taxon>
        <taxon>Bugula</taxon>
    </lineage>
</organism>
<evidence type="ECO:0000313" key="9">
    <source>
        <dbReference type="EMBL" id="KAF6040772.1"/>
    </source>
</evidence>
<evidence type="ECO:0000256" key="8">
    <source>
        <dbReference type="ARBA" id="ARBA00032599"/>
    </source>
</evidence>
<dbReference type="OrthoDB" id="64291at2759"/>
<evidence type="ECO:0000256" key="6">
    <source>
        <dbReference type="ARBA" id="ARBA00023136"/>
    </source>
</evidence>
<gene>
    <name evidence="9" type="ORF">EB796_000914</name>
</gene>
<dbReference type="EMBL" id="VXIV02000104">
    <property type="protein sequence ID" value="KAF6040772.1"/>
    <property type="molecule type" value="Genomic_DNA"/>
</dbReference>
<sequence>MPYILITCAIRLMTGPTYVGDEYSDPDLMEKLGAKLIKQPGNNYSEWKCEEPPRVILDKLDVEGFTLVSSTGIGQTCIWTLYKS</sequence>
<dbReference type="SUPFAM" id="SSF69761">
    <property type="entry name" value="GTP cyclohydrolase I feedback regulatory protein, GFRP"/>
    <property type="match status" value="1"/>
</dbReference>
<evidence type="ECO:0000313" key="10">
    <source>
        <dbReference type="Proteomes" id="UP000593567"/>
    </source>
</evidence>
<dbReference type="GO" id="GO:0005829">
    <property type="term" value="C:cytosol"/>
    <property type="evidence" value="ECO:0007669"/>
    <property type="project" value="UniProtKB-SubCell"/>
</dbReference>
<dbReference type="GO" id="GO:0009890">
    <property type="term" value="P:negative regulation of biosynthetic process"/>
    <property type="evidence" value="ECO:0007669"/>
    <property type="project" value="InterPro"/>
</dbReference>
<dbReference type="Proteomes" id="UP000593567">
    <property type="component" value="Unassembled WGS sequence"/>
</dbReference>
<evidence type="ECO:0000256" key="4">
    <source>
        <dbReference type="ARBA" id="ARBA00020099"/>
    </source>
</evidence>
<comment type="similarity">
    <text evidence="3">Belongs to the GFRP family.</text>
</comment>
<dbReference type="PANTHER" id="PTHR16852:SF2">
    <property type="entry name" value="GTP CYCLOHYDROLASE 1 FEEDBACK REGULATORY PROTEIN"/>
    <property type="match status" value="1"/>
</dbReference>
<dbReference type="InterPro" id="IPR036717">
    <property type="entry name" value="GFRP_sf"/>
</dbReference>
<evidence type="ECO:0000256" key="1">
    <source>
        <dbReference type="ARBA" id="ARBA00004126"/>
    </source>
</evidence>
<evidence type="ECO:0000256" key="7">
    <source>
        <dbReference type="ARBA" id="ARBA00023242"/>
    </source>
</evidence>
<dbReference type="GO" id="GO:0031965">
    <property type="term" value="C:nuclear membrane"/>
    <property type="evidence" value="ECO:0007669"/>
    <property type="project" value="UniProtKB-SubCell"/>
</dbReference>
<dbReference type="PANTHER" id="PTHR16852">
    <property type="entry name" value="GTP CYCLOHYDROLASE 1 FEEDBACK REGULATORY PROTEIN"/>
    <property type="match status" value="1"/>
</dbReference>
<accession>A0A7J7KRH1</accession>
<reference evidence="9" key="1">
    <citation type="submission" date="2020-06" db="EMBL/GenBank/DDBJ databases">
        <title>Draft genome of Bugula neritina, a colonial animal packing powerful symbionts and potential medicines.</title>
        <authorList>
            <person name="Rayko M."/>
        </authorList>
    </citation>
    <scope>NUCLEOTIDE SEQUENCE [LARGE SCALE GENOMIC DNA]</scope>
    <source>
        <strain evidence="9">Kwan_BN1</strain>
    </source>
</reference>
<name>A0A7J7KRH1_BUGNE</name>
<protein>
    <recommendedName>
        <fullName evidence="4">GTP cyclohydrolase 1 feedback regulatory protein</fullName>
    </recommendedName>
    <alternativeName>
        <fullName evidence="8">GTP cyclohydrolase I feedback regulatory protein</fullName>
    </alternativeName>
</protein>
<keyword evidence="5" id="KW-0963">Cytoplasm</keyword>
<keyword evidence="6" id="KW-0472">Membrane</keyword>
<dbReference type="Pfam" id="PF06399">
    <property type="entry name" value="GFRP"/>
    <property type="match status" value="1"/>
</dbReference>
<evidence type="ECO:0000256" key="3">
    <source>
        <dbReference type="ARBA" id="ARBA00007605"/>
    </source>
</evidence>
<dbReference type="AlphaFoldDB" id="A0A7J7KRH1"/>
<evidence type="ECO:0000256" key="2">
    <source>
        <dbReference type="ARBA" id="ARBA00004514"/>
    </source>
</evidence>
<dbReference type="InterPro" id="IPR009112">
    <property type="entry name" value="GTP_CycHdrlase_I_reg"/>
</dbReference>
<dbReference type="Gene3D" id="3.30.1410.10">
    <property type="entry name" value="GTP cyclohydrolase I feedback regulatory protein GFRP"/>
    <property type="match status" value="1"/>
</dbReference>
<dbReference type="GO" id="GO:0044549">
    <property type="term" value="F:GTP cyclohydrolase binding"/>
    <property type="evidence" value="ECO:0007669"/>
    <property type="project" value="TreeGrafter"/>
</dbReference>
<evidence type="ECO:0000256" key="5">
    <source>
        <dbReference type="ARBA" id="ARBA00022490"/>
    </source>
</evidence>
<comment type="caution">
    <text evidence="9">The sequence shown here is derived from an EMBL/GenBank/DDBJ whole genome shotgun (WGS) entry which is preliminary data.</text>
</comment>
<dbReference type="FunFam" id="3.30.1410.10:FF:000001">
    <property type="entry name" value="GTP cyclohydrolase 1 feedback regulatory protein"/>
    <property type="match status" value="1"/>
</dbReference>
<proteinExistence type="inferred from homology"/>
<keyword evidence="7" id="KW-0539">Nucleus</keyword>
<keyword evidence="10" id="KW-1185">Reference proteome</keyword>
<comment type="subcellular location">
    <subcellularLocation>
        <location evidence="2">Cytoplasm</location>
        <location evidence="2">Cytosol</location>
    </subcellularLocation>
    <subcellularLocation>
        <location evidence="1">Nucleus membrane</location>
    </subcellularLocation>
</comment>